<dbReference type="EMBL" id="QJKJ01000695">
    <property type="protein sequence ID" value="RDY11169.1"/>
    <property type="molecule type" value="Genomic_DNA"/>
</dbReference>
<gene>
    <name evidence="1" type="ORF">CR513_04207</name>
</gene>
<protein>
    <recommendedName>
        <fullName evidence="3">Retrovirus-related Pol polyprotein from transposon TNT 1-94</fullName>
    </recommendedName>
</protein>
<reference evidence="1" key="1">
    <citation type="submission" date="2018-05" db="EMBL/GenBank/DDBJ databases">
        <title>Draft genome of Mucuna pruriens seed.</title>
        <authorList>
            <person name="Nnadi N.E."/>
            <person name="Vos R."/>
            <person name="Hasami M.H."/>
            <person name="Devisetty U.K."/>
            <person name="Aguiy J.C."/>
        </authorList>
    </citation>
    <scope>NUCLEOTIDE SEQUENCE [LARGE SCALE GENOMIC DNA]</scope>
    <source>
        <strain evidence="1">JCA_2017</strain>
    </source>
</reference>
<comment type="caution">
    <text evidence="1">The sequence shown here is derived from an EMBL/GenBank/DDBJ whole genome shotgun (WGS) entry which is preliminary data.</text>
</comment>
<evidence type="ECO:0000313" key="2">
    <source>
        <dbReference type="Proteomes" id="UP000257109"/>
    </source>
</evidence>
<sequence>MTLFIGNLKNRFSTHRNRIMDFGFIQKAFCSLDGDYAHQFGLDVVLEYSKHRKGNPPPLPKNPTVAQMRNHNDEVAKEGKMLVMIDAALHDDVFIKILTLETTKKAWDKLKEEFQGSKRTK</sequence>
<dbReference type="AlphaFoldDB" id="A0A371I826"/>
<feature type="non-terminal residue" evidence="1">
    <location>
        <position position="1"/>
    </location>
</feature>
<dbReference type="Proteomes" id="UP000257109">
    <property type="component" value="Unassembled WGS sequence"/>
</dbReference>
<dbReference type="OrthoDB" id="991447at2759"/>
<proteinExistence type="predicted"/>
<accession>A0A371I826</accession>
<evidence type="ECO:0008006" key="3">
    <source>
        <dbReference type="Google" id="ProtNLM"/>
    </source>
</evidence>
<evidence type="ECO:0000313" key="1">
    <source>
        <dbReference type="EMBL" id="RDY11169.1"/>
    </source>
</evidence>
<keyword evidence="2" id="KW-1185">Reference proteome</keyword>
<name>A0A371I826_MUCPR</name>
<organism evidence="1 2">
    <name type="scientific">Mucuna pruriens</name>
    <name type="common">Velvet bean</name>
    <name type="synonym">Dolichos pruriens</name>
    <dbReference type="NCBI Taxonomy" id="157652"/>
    <lineage>
        <taxon>Eukaryota</taxon>
        <taxon>Viridiplantae</taxon>
        <taxon>Streptophyta</taxon>
        <taxon>Embryophyta</taxon>
        <taxon>Tracheophyta</taxon>
        <taxon>Spermatophyta</taxon>
        <taxon>Magnoliopsida</taxon>
        <taxon>eudicotyledons</taxon>
        <taxon>Gunneridae</taxon>
        <taxon>Pentapetalae</taxon>
        <taxon>rosids</taxon>
        <taxon>fabids</taxon>
        <taxon>Fabales</taxon>
        <taxon>Fabaceae</taxon>
        <taxon>Papilionoideae</taxon>
        <taxon>50 kb inversion clade</taxon>
        <taxon>NPAAA clade</taxon>
        <taxon>indigoferoid/millettioid clade</taxon>
        <taxon>Phaseoleae</taxon>
        <taxon>Mucuna</taxon>
    </lineage>
</organism>